<evidence type="ECO:0000313" key="1">
    <source>
        <dbReference type="EMBL" id="KAJ8685551.1"/>
    </source>
</evidence>
<reference evidence="1" key="1">
    <citation type="submission" date="2023-04" db="EMBL/GenBank/DDBJ databases">
        <title>A chromosome-level genome assembly of the parasitoid wasp Eretmocerus hayati.</title>
        <authorList>
            <person name="Zhong Y."/>
            <person name="Liu S."/>
            <person name="Liu Y."/>
        </authorList>
    </citation>
    <scope>NUCLEOTIDE SEQUENCE</scope>
    <source>
        <strain evidence="1">ZJU_SS_LIU_2023</strain>
    </source>
</reference>
<protein>
    <submittedName>
        <fullName evidence="1">Uncharacterized protein</fullName>
    </submittedName>
</protein>
<organism evidence="1 2">
    <name type="scientific">Eretmocerus hayati</name>
    <dbReference type="NCBI Taxonomy" id="131215"/>
    <lineage>
        <taxon>Eukaryota</taxon>
        <taxon>Metazoa</taxon>
        <taxon>Ecdysozoa</taxon>
        <taxon>Arthropoda</taxon>
        <taxon>Hexapoda</taxon>
        <taxon>Insecta</taxon>
        <taxon>Pterygota</taxon>
        <taxon>Neoptera</taxon>
        <taxon>Endopterygota</taxon>
        <taxon>Hymenoptera</taxon>
        <taxon>Apocrita</taxon>
        <taxon>Proctotrupomorpha</taxon>
        <taxon>Chalcidoidea</taxon>
        <taxon>Aphelinidae</taxon>
        <taxon>Aphelininae</taxon>
        <taxon>Eretmocerus</taxon>
    </lineage>
</organism>
<name>A0ACC2PPX0_9HYME</name>
<keyword evidence="2" id="KW-1185">Reference proteome</keyword>
<dbReference type="Proteomes" id="UP001239111">
    <property type="component" value="Chromosome 1"/>
</dbReference>
<dbReference type="EMBL" id="CM056741">
    <property type="protein sequence ID" value="KAJ8685551.1"/>
    <property type="molecule type" value="Genomic_DNA"/>
</dbReference>
<sequence length="169" mass="18926">MKGLAENNQAYARGNEIRVAEGQVMKGLAEHDGQAKESLTESNQTKDSLSATKEKDNDMNRTEDSQSATKGRDYDINRTKESPSATRSRDNDTDRTKESPSAIESTGNDTMLISMAATGTESAPKQLMFRCRFLWRSCHGDRESLDYKSISFKFLRQTGGNFDLNRVKL</sequence>
<accession>A0ACC2PPX0</accession>
<gene>
    <name evidence="1" type="ORF">QAD02_021344</name>
</gene>
<proteinExistence type="predicted"/>
<evidence type="ECO:0000313" key="2">
    <source>
        <dbReference type="Proteomes" id="UP001239111"/>
    </source>
</evidence>
<comment type="caution">
    <text evidence="1">The sequence shown here is derived from an EMBL/GenBank/DDBJ whole genome shotgun (WGS) entry which is preliminary data.</text>
</comment>